<dbReference type="GO" id="GO:0016757">
    <property type="term" value="F:glycosyltransferase activity"/>
    <property type="evidence" value="ECO:0007669"/>
    <property type="project" value="InterPro"/>
</dbReference>
<dbReference type="AlphaFoldDB" id="A0A1G1WRS6"/>
<dbReference type="InterPro" id="IPR028098">
    <property type="entry name" value="Glyco_trans_4-like_N"/>
</dbReference>
<organism evidence="3 4">
    <name type="scientific">Candidatus Woykebacteria bacterium RIFCSPHIGHO2_12_FULL_45_10</name>
    <dbReference type="NCBI Taxonomy" id="1802603"/>
    <lineage>
        <taxon>Bacteria</taxon>
        <taxon>Candidatus Woykeibacteriota</taxon>
    </lineage>
</organism>
<evidence type="ECO:0000259" key="2">
    <source>
        <dbReference type="Pfam" id="PF13439"/>
    </source>
</evidence>
<accession>A0A1G1WRS6</accession>
<dbReference type="CDD" id="cd03822">
    <property type="entry name" value="GT4_mannosyltransferase-like"/>
    <property type="match status" value="1"/>
</dbReference>
<comment type="caution">
    <text evidence="3">The sequence shown here is derived from an EMBL/GenBank/DDBJ whole genome shotgun (WGS) entry which is preliminary data.</text>
</comment>
<feature type="domain" description="Glycosyltransferase subfamily 4-like N-terminal" evidence="2">
    <location>
        <begin position="107"/>
        <end position="180"/>
    </location>
</feature>
<dbReference type="Pfam" id="PF00534">
    <property type="entry name" value="Glycos_transf_1"/>
    <property type="match status" value="1"/>
</dbReference>
<dbReference type="PANTHER" id="PTHR12526">
    <property type="entry name" value="GLYCOSYLTRANSFERASE"/>
    <property type="match status" value="1"/>
</dbReference>
<evidence type="ECO:0000313" key="4">
    <source>
        <dbReference type="Proteomes" id="UP000178068"/>
    </source>
</evidence>
<dbReference type="PANTHER" id="PTHR12526:SF572">
    <property type="entry name" value="BLL5144 PROTEIN"/>
    <property type="match status" value="1"/>
</dbReference>
<evidence type="ECO:0000259" key="1">
    <source>
        <dbReference type="Pfam" id="PF00534"/>
    </source>
</evidence>
<evidence type="ECO:0008006" key="5">
    <source>
        <dbReference type="Google" id="ProtNLM"/>
    </source>
</evidence>
<feature type="domain" description="Glycosyl transferase family 1" evidence="1">
    <location>
        <begin position="191"/>
        <end position="367"/>
    </location>
</feature>
<evidence type="ECO:0000313" key="3">
    <source>
        <dbReference type="EMBL" id="OGY30374.1"/>
    </source>
</evidence>
<sequence>MKAKLTQKIEKAERRPRAIYLSTYIPRKCGIATYTKDLTNAINVLNPYHLAEIMAVNDDGYDYPWEVKFRINQNTPADYRAAAEYINRSSAEILCLEHEYGIFGGKDGAAVLDLMKLVKKPIVTTLHTILDNPTSGQKEILTQVCALSDAVVVMIESMVDRLVDIYGVAEEKIAIIPHGVPDIAYGPTEEFKKEIGYSGKFLISVNNLLARNKGFEYLIEAVAAVKKEIPSIRALIIGETHPTVKKYEGEKYRESLQALVKKLSAKDYISFINRYVDLDELVTYLRATDVYVTPYLNPQQAASGALSYAVGAGKACVSTPYIYAFEVLNGDRGVLVPFRDSTAIAKALIKIHQNDKLRASIETKAYQFGRTMIWPAVALQYLDLFKLVLKETASLPEKKVVTV</sequence>
<dbReference type="Gene3D" id="3.40.50.2000">
    <property type="entry name" value="Glycogen Phosphorylase B"/>
    <property type="match status" value="2"/>
</dbReference>
<dbReference type="STRING" id="1802603.A3F35_00520"/>
<dbReference type="EMBL" id="MHCZ01000005">
    <property type="protein sequence ID" value="OGY30374.1"/>
    <property type="molecule type" value="Genomic_DNA"/>
</dbReference>
<dbReference type="Proteomes" id="UP000178068">
    <property type="component" value="Unassembled WGS sequence"/>
</dbReference>
<dbReference type="Pfam" id="PF13439">
    <property type="entry name" value="Glyco_transf_4"/>
    <property type="match status" value="1"/>
</dbReference>
<gene>
    <name evidence="3" type="ORF">A3F35_00520</name>
</gene>
<dbReference type="InterPro" id="IPR001296">
    <property type="entry name" value="Glyco_trans_1"/>
</dbReference>
<proteinExistence type="predicted"/>
<dbReference type="SUPFAM" id="SSF53756">
    <property type="entry name" value="UDP-Glycosyltransferase/glycogen phosphorylase"/>
    <property type="match status" value="1"/>
</dbReference>
<name>A0A1G1WRS6_9BACT</name>
<protein>
    <recommendedName>
        <fullName evidence="5">Glycosyl transferase family 1</fullName>
    </recommendedName>
</protein>
<reference evidence="3 4" key="1">
    <citation type="journal article" date="2016" name="Nat. Commun.">
        <title>Thousands of microbial genomes shed light on interconnected biogeochemical processes in an aquifer system.</title>
        <authorList>
            <person name="Anantharaman K."/>
            <person name="Brown C.T."/>
            <person name="Hug L.A."/>
            <person name="Sharon I."/>
            <person name="Castelle C.J."/>
            <person name="Probst A.J."/>
            <person name="Thomas B.C."/>
            <person name="Singh A."/>
            <person name="Wilkins M.J."/>
            <person name="Karaoz U."/>
            <person name="Brodie E.L."/>
            <person name="Williams K.H."/>
            <person name="Hubbard S.S."/>
            <person name="Banfield J.F."/>
        </authorList>
    </citation>
    <scope>NUCLEOTIDE SEQUENCE [LARGE SCALE GENOMIC DNA]</scope>
</reference>